<dbReference type="EMBL" id="AMKT01000067">
    <property type="protein sequence ID" value="OXG16600.1"/>
    <property type="molecule type" value="Genomic_DNA"/>
</dbReference>
<name>A0A854Q9H5_CRYNE</name>
<proteinExistence type="predicted"/>
<protein>
    <submittedName>
        <fullName evidence="1">Uncharacterized protein</fullName>
    </submittedName>
</protein>
<dbReference type="Proteomes" id="UP000199727">
    <property type="component" value="Unassembled WGS sequence"/>
</dbReference>
<accession>A0A854Q9H5</accession>
<reference evidence="1 2" key="1">
    <citation type="submission" date="2017-06" db="EMBL/GenBank/DDBJ databases">
        <title>Global population genomics of the pathogenic fungus Cryptococcus neoformans var. grubii.</title>
        <authorList>
            <person name="Cuomo C."/>
            <person name="Litvintseva A."/>
            <person name="Chen Y."/>
            <person name="Young S."/>
            <person name="Zeng Q."/>
            <person name="Chapman S."/>
            <person name="Gujja S."/>
            <person name="Saif S."/>
            <person name="Birren B."/>
        </authorList>
    </citation>
    <scope>NUCLEOTIDE SEQUENCE [LARGE SCALE GENOMIC DNA]</scope>
    <source>
        <strain evidence="1 2">Tu259-1</strain>
    </source>
</reference>
<dbReference type="AlphaFoldDB" id="A0A854Q9H5"/>
<comment type="caution">
    <text evidence="1">The sequence shown here is derived from an EMBL/GenBank/DDBJ whole genome shotgun (WGS) entry which is preliminary data.</text>
</comment>
<evidence type="ECO:0000313" key="1">
    <source>
        <dbReference type="EMBL" id="OXG16600.1"/>
    </source>
</evidence>
<organism evidence="1 2">
    <name type="scientific">Cryptococcus neoformans Tu259-1</name>
    <dbReference type="NCBI Taxonomy" id="1230072"/>
    <lineage>
        <taxon>Eukaryota</taxon>
        <taxon>Fungi</taxon>
        <taxon>Dikarya</taxon>
        <taxon>Basidiomycota</taxon>
        <taxon>Agaricomycotina</taxon>
        <taxon>Tremellomycetes</taxon>
        <taxon>Tremellales</taxon>
        <taxon>Cryptococcaceae</taxon>
        <taxon>Cryptococcus</taxon>
        <taxon>Cryptococcus neoformans species complex</taxon>
    </lineage>
</organism>
<evidence type="ECO:0000313" key="2">
    <source>
        <dbReference type="Proteomes" id="UP000199727"/>
    </source>
</evidence>
<sequence>MSHILSIQHWTKIKLVAHVLDYLRLVCNLPDVQSLSRYPITSFQEPCELAELIDERFEGFRRKGAAELSKGNAGDEVLAMGHGYGQLREPCHGDVCEV</sequence>
<gene>
    <name evidence="1" type="ORF">C361_04971</name>
</gene>